<evidence type="ECO:0000256" key="1">
    <source>
        <dbReference type="SAM" id="SignalP"/>
    </source>
</evidence>
<evidence type="ECO:0000313" key="4">
    <source>
        <dbReference type="EMBL" id="CAD8992607.1"/>
    </source>
</evidence>
<proteinExistence type="predicted"/>
<reference evidence="3" key="1">
    <citation type="submission" date="2021-01" db="EMBL/GenBank/DDBJ databases">
        <authorList>
            <person name="Corre E."/>
            <person name="Pelletier E."/>
            <person name="Niang G."/>
            <person name="Scheremetjew M."/>
            <person name="Finn R."/>
            <person name="Kale V."/>
            <person name="Holt S."/>
            <person name="Cochrane G."/>
            <person name="Meng A."/>
            <person name="Brown T."/>
            <person name="Cohen L."/>
        </authorList>
    </citation>
    <scope>NUCLEOTIDE SEQUENCE</scope>
    <source>
        <strain evidence="3">NIES-381</strain>
    </source>
</reference>
<gene>
    <name evidence="3" type="ORF">EGYM00392_LOCUS3647</name>
    <name evidence="4" type="ORF">EGYM00392_LOCUS3654</name>
</gene>
<keyword evidence="1" id="KW-0732">Signal</keyword>
<dbReference type="InterPro" id="IPR006342">
    <property type="entry name" value="FkbM_mtfrase"/>
</dbReference>
<evidence type="ECO:0000259" key="2">
    <source>
        <dbReference type="Pfam" id="PF05050"/>
    </source>
</evidence>
<dbReference type="Gene3D" id="3.40.50.150">
    <property type="entry name" value="Vaccinia Virus protein VP39"/>
    <property type="match status" value="1"/>
</dbReference>
<dbReference type="InterPro" id="IPR029063">
    <property type="entry name" value="SAM-dependent_MTases_sf"/>
</dbReference>
<dbReference type="EMBL" id="HBGA01009815">
    <property type="protein sequence ID" value="CAD8992600.1"/>
    <property type="molecule type" value="Transcribed_RNA"/>
</dbReference>
<dbReference type="Pfam" id="PF05050">
    <property type="entry name" value="Methyltransf_21"/>
    <property type="match status" value="1"/>
</dbReference>
<dbReference type="PANTHER" id="PTHR34203">
    <property type="entry name" value="METHYLTRANSFERASE, FKBM FAMILY PROTEIN"/>
    <property type="match status" value="1"/>
</dbReference>
<feature type="chain" id="PRO_5035677316" description="Methyltransferase FkbM domain-containing protein" evidence="1">
    <location>
        <begin position="23"/>
        <end position="308"/>
    </location>
</feature>
<dbReference type="AlphaFoldDB" id="A0A6U7TH38"/>
<dbReference type="PANTHER" id="PTHR34203:SF15">
    <property type="entry name" value="SLL1173 PROTEIN"/>
    <property type="match status" value="1"/>
</dbReference>
<dbReference type="SUPFAM" id="SSF53335">
    <property type="entry name" value="S-adenosyl-L-methionine-dependent methyltransferases"/>
    <property type="match status" value="1"/>
</dbReference>
<feature type="signal peptide" evidence="1">
    <location>
        <begin position="1"/>
        <end position="22"/>
    </location>
</feature>
<organism evidence="3">
    <name type="scientific">Eutreptiella gymnastica</name>
    <dbReference type="NCBI Taxonomy" id="73025"/>
    <lineage>
        <taxon>Eukaryota</taxon>
        <taxon>Discoba</taxon>
        <taxon>Euglenozoa</taxon>
        <taxon>Euglenida</taxon>
        <taxon>Spirocuta</taxon>
        <taxon>Euglenophyceae</taxon>
        <taxon>Eutreptiales</taxon>
        <taxon>Eutreptiaceae</taxon>
        <taxon>Eutreptiella</taxon>
    </lineage>
</organism>
<dbReference type="NCBIfam" id="TIGR01444">
    <property type="entry name" value="fkbM_fam"/>
    <property type="match status" value="1"/>
</dbReference>
<protein>
    <recommendedName>
        <fullName evidence="2">Methyltransferase FkbM domain-containing protein</fullName>
    </recommendedName>
</protein>
<feature type="domain" description="Methyltransferase FkbM" evidence="2">
    <location>
        <begin position="72"/>
        <end position="236"/>
    </location>
</feature>
<sequence length="308" mass="34128">MSTAPLVFFLFLVIYHLTSVDGTACNVTNSSGIPRKQFKLHHALITQKMLDVYKGILQRVPKPQRHNLTVLEVGALDGAESRYAAEQGFNVISFEPSPRNYRVVISKRRGQSGVTYVNKACSDQEQMLLFCQEWTPGKSTSADHIVTNPKQECIKGKIAQVSVTTVDLALKGAPVYLLKIDTEGFDGKVLLGACQLLVSKNVMFIIFEFNPRLMTLRTDVEPLDVLQMLSNIGYELYATVPHSLGAQDPSSSKRYKSLQRPWMQAVTGGPEAAINYLRATQIRGAYGAWTDIVAVNPSVTLSDFLHSF</sequence>
<evidence type="ECO:0000313" key="3">
    <source>
        <dbReference type="EMBL" id="CAD8992600.1"/>
    </source>
</evidence>
<dbReference type="EMBL" id="HBGA01009826">
    <property type="protein sequence ID" value="CAD8992607.1"/>
    <property type="molecule type" value="Transcribed_RNA"/>
</dbReference>
<accession>A0A6U7TH38</accession>
<name>A0A6U7TH38_9EUGL</name>
<dbReference type="InterPro" id="IPR052514">
    <property type="entry name" value="SAM-dependent_MTase"/>
</dbReference>